<evidence type="ECO:0000313" key="2">
    <source>
        <dbReference type="Proteomes" id="UP000696280"/>
    </source>
</evidence>
<reference evidence="1" key="1">
    <citation type="submission" date="2021-07" db="EMBL/GenBank/DDBJ databases">
        <authorList>
            <person name="Durling M."/>
        </authorList>
    </citation>
    <scope>NUCLEOTIDE SEQUENCE</scope>
</reference>
<accession>A0A9N9PPZ1</accession>
<comment type="caution">
    <text evidence="1">The sequence shown here is derived from an EMBL/GenBank/DDBJ whole genome shotgun (WGS) entry which is preliminary data.</text>
</comment>
<dbReference type="EMBL" id="CAJVRL010000060">
    <property type="protein sequence ID" value="CAG8955191.1"/>
    <property type="molecule type" value="Genomic_DNA"/>
</dbReference>
<dbReference type="AlphaFoldDB" id="A0A9N9PPZ1"/>
<evidence type="ECO:0000313" key="1">
    <source>
        <dbReference type="EMBL" id="CAG8955191.1"/>
    </source>
</evidence>
<name>A0A9N9PPZ1_9HELO</name>
<organism evidence="1 2">
    <name type="scientific">Hymenoscyphus fraxineus</name>
    <dbReference type="NCBI Taxonomy" id="746836"/>
    <lineage>
        <taxon>Eukaryota</taxon>
        <taxon>Fungi</taxon>
        <taxon>Dikarya</taxon>
        <taxon>Ascomycota</taxon>
        <taxon>Pezizomycotina</taxon>
        <taxon>Leotiomycetes</taxon>
        <taxon>Helotiales</taxon>
        <taxon>Helotiaceae</taxon>
        <taxon>Hymenoscyphus</taxon>
    </lineage>
</organism>
<gene>
    <name evidence="1" type="ORF">HYFRA_00007207</name>
</gene>
<protein>
    <submittedName>
        <fullName evidence="1">Uncharacterized protein</fullName>
    </submittedName>
</protein>
<sequence>MVLFYGLNTVITNPRERIQVNHRFLARRQDGIVVYWSQLFHDFMTGFSLSGTLMPEKDCSVNGDIFVSLLPIMGVLIKGPMGQHSLQWRSPVVPQEPAYRLPDQPASPSHWNMASSLDSAHNVSVGDFTLVTTINFDQVEL</sequence>
<keyword evidence="2" id="KW-1185">Reference proteome</keyword>
<dbReference type="Proteomes" id="UP000696280">
    <property type="component" value="Unassembled WGS sequence"/>
</dbReference>
<proteinExistence type="predicted"/>